<evidence type="ECO:0000313" key="3">
    <source>
        <dbReference type="Proteomes" id="UP000825935"/>
    </source>
</evidence>
<dbReference type="EMBL" id="CM035416">
    <property type="protein sequence ID" value="KAH7425678.1"/>
    <property type="molecule type" value="Genomic_DNA"/>
</dbReference>
<accession>A0A8T2TTE0</accession>
<evidence type="ECO:0000256" key="1">
    <source>
        <dbReference type="SAM" id="MobiDB-lite"/>
    </source>
</evidence>
<sequence>MKKKNESNEKRVPYDSEGRRKSLSDPEIGNPINRIPRFYEGHWLVKNVGKGAVVIKSNNQSVLADAMKVRRNSYNTCNCMHQILNLERSSYFPSLKMIWGGLARVRRAATDHQITSVLIVRRKLKQKMGHILFFGAGKRKFFVFSHTDCVVCLSPEAIRKDTEGVLSRRSRRTEGALIFLYIEQDSALALLLRCSVPLQGFFFRFSGGCAGDRGKRIGERFSVYSLL</sequence>
<organism evidence="2 3">
    <name type="scientific">Ceratopteris richardii</name>
    <name type="common">Triangle waterfern</name>
    <dbReference type="NCBI Taxonomy" id="49495"/>
    <lineage>
        <taxon>Eukaryota</taxon>
        <taxon>Viridiplantae</taxon>
        <taxon>Streptophyta</taxon>
        <taxon>Embryophyta</taxon>
        <taxon>Tracheophyta</taxon>
        <taxon>Polypodiopsida</taxon>
        <taxon>Polypodiidae</taxon>
        <taxon>Polypodiales</taxon>
        <taxon>Pteridineae</taxon>
        <taxon>Pteridaceae</taxon>
        <taxon>Parkerioideae</taxon>
        <taxon>Ceratopteris</taxon>
    </lineage>
</organism>
<gene>
    <name evidence="2" type="ORF">KP509_11G066000</name>
</gene>
<dbReference type="AlphaFoldDB" id="A0A8T2TTE0"/>
<name>A0A8T2TTE0_CERRI</name>
<dbReference type="Proteomes" id="UP000825935">
    <property type="component" value="Chromosome 11"/>
</dbReference>
<reference evidence="2" key="1">
    <citation type="submission" date="2021-08" db="EMBL/GenBank/DDBJ databases">
        <title>WGS assembly of Ceratopteris richardii.</title>
        <authorList>
            <person name="Marchant D.B."/>
            <person name="Chen G."/>
            <person name="Jenkins J."/>
            <person name="Shu S."/>
            <person name="Leebens-Mack J."/>
            <person name="Grimwood J."/>
            <person name="Schmutz J."/>
            <person name="Soltis P."/>
            <person name="Soltis D."/>
            <person name="Chen Z.-H."/>
        </authorList>
    </citation>
    <scope>NUCLEOTIDE SEQUENCE</scope>
    <source>
        <strain evidence="2">Whitten #5841</strain>
        <tissue evidence="2">Leaf</tissue>
    </source>
</reference>
<evidence type="ECO:0000313" key="2">
    <source>
        <dbReference type="EMBL" id="KAH7425678.1"/>
    </source>
</evidence>
<proteinExistence type="predicted"/>
<comment type="caution">
    <text evidence="2">The sequence shown here is derived from an EMBL/GenBank/DDBJ whole genome shotgun (WGS) entry which is preliminary data.</text>
</comment>
<keyword evidence="3" id="KW-1185">Reference proteome</keyword>
<protein>
    <submittedName>
        <fullName evidence="2">Uncharacterized protein</fullName>
    </submittedName>
</protein>
<feature type="compositionally biased region" description="Basic and acidic residues" evidence="1">
    <location>
        <begin position="1"/>
        <end position="24"/>
    </location>
</feature>
<feature type="region of interest" description="Disordered" evidence="1">
    <location>
        <begin position="1"/>
        <end position="28"/>
    </location>
</feature>